<protein>
    <submittedName>
        <fullName evidence="2">Quinol monooxygenase</fullName>
        <ecNumber evidence="2">1.-.-.-</ecNumber>
    </submittedName>
</protein>
<name>A0ABT7N9H4_9BURK</name>
<keyword evidence="2" id="KW-0560">Oxidoreductase</keyword>
<feature type="domain" description="ABM" evidence="1">
    <location>
        <begin position="2"/>
        <end position="99"/>
    </location>
</feature>
<reference evidence="2" key="1">
    <citation type="submission" date="2023-06" db="EMBL/GenBank/DDBJ databases">
        <authorList>
            <person name="Jiang Y."/>
            <person name="Liu Q."/>
        </authorList>
    </citation>
    <scope>NUCLEOTIDE SEQUENCE</scope>
    <source>
        <strain evidence="2">CGMCC 1.12089</strain>
    </source>
</reference>
<proteinExistence type="predicted"/>
<accession>A0ABT7N9H4</accession>
<dbReference type="InterPro" id="IPR011008">
    <property type="entry name" value="Dimeric_a/b-barrel"/>
</dbReference>
<dbReference type="RefSeq" id="WP_286659711.1">
    <property type="nucleotide sequence ID" value="NZ_JASZYV010000002.1"/>
</dbReference>
<evidence type="ECO:0000313" key="2">
    <source>
        <dbReference type="EMBL" id="MDM0044587.1"/>
    </source>
</evidence>
<dbReference type="PROSITE" id="PS51725">
    <property type="entry name" value="ABM"/>
    <property type="match status" value="1"/>
</dbReference>
<dbReference type="GO" id="GO:0004497">
    <property type="term" value="F:monooxygenase activity"/>
    <property type="evidence" value="ECO:0007669"/>
    <property type="project" value="UniProtKB-KW"/>
</dbReference>
<dbReference type="SUPFAM" id="SSF54909">
    <property type="entry name" value="Dimeric alpha+beta barrel"/>
    <property type="match status" value="1"/>
</dbReference>
<sequence>MIHVIAVITAKPGQRAAVLEAFQANVPAVLAEDGCIEYQAVVDAKGLPPSKGSIGEDTFMVVEKWASLAALQAHGASAHMQAYAAKTKDMLASRMIHVLEPA</sequence>
<dbReference type="PANTHER" id="PTHR33336">
    <property type="entry name" value="QUINOL MONOOXYGENASE YGIN-RELATED"/>
    <property type="match status" value="1"/>
</dbReference>
<comment type="caution">
    <text evidence="2">The sequence shown here is derived from an EMBL/GenBank/DDBJ whole genome shotgun (WGS) entry which is preliminary data.</text>
</comment>
<dbReference type="InterPro" id="IPR007138">
    <property type="entry name" value="ABM_dom"/>
</dbReference>
<evidence type="ECO:0000313" key="3">
    <source>
        <dbReference type="Proteomes" id="UP001174908"/>
    </source>
</evidence>
<evidence type="ECO:0000259" key="1">
    <source>
        <dbReference type="PROSITE" id="PS51725"/>
    </source>
</evidence>
<dbReference type="PANTHER" id="PTHR33336:SF3">
    <property type="entry name" value="ABM DOMAIN-CONTAINING PROTEIN"/>
    <property type="match status" value="1"/>
</dbReference>
<keyword evidence="2" id="KW-0503">Monooxygenase</keyword>
<dbReference type="Gene3D" id="3.30.70.100">
    <property type="match status" value="1"/>
</dbReference>
<keyword evidence="3" id="KW-1185">Reference proteome</keyword>
<dbReference type="Proteomes" id="UP001174908">
    <property type="component" value="Unassembled WGS sequence"/>
</dbReference>
<dbReference type="EC" id="1.-.-.-" evidence="2"/>
<dbReference type="InterPro" id="IPR050744">
    <property type="entry name" value="AI-2_Isomerase_LsrG"/>
</dbReference>
<gene>
    <name evidence="2" type="ORF">QTH91_08855</name>
</gene>
<organism evidence="2 3">
    <name type="scientific">Variovorax dokdonensis</name>
    <dbReference type="NCBI Taxonomy" id="344883"/>
    <lineage>
        <taxon>Bacteria</taxon>
        <taxon>Pseudomonadati</taxon>
        <taxon>Pseudomonadota</taxon>
        <taxon>Betaproteobacteria</taxon>
        <taxon>Burkholderiales</taxon>
        <taxon>Comamonadaceae</taxon>
        <taxon>Variovorax</taxon>
    </lineage>
</organism>
<dbReference type="Pfam" id="PF03992">
    <property type="entry name" value="ABM"/>
    <property type="match status" value="1"/>
</dbReference>
<dbReference type="EMBL" id="JASZYV010000002">
    <property type="protein sequence ID" value="MDM0044587.1"/>
    <property type="molecule type" value="Genomic_DNA"/>
</dbReference>